<evidence type="ECO:0000313" key="2">
    <source>
        <dbReference type="Proteomes" id="UP000563426"/>
    </source>
</evidence>
<protein>
    <submittedName>
        <fullName evidence="1">Uncharacterized protein</fullName>
    </submittedName>
</protein>
<keyword evidence="2" id="KW-1185">Reference proteome</keyword>
<name>A0A7Y4KMK9_9BACT</name>
<dbReference type="AlphaFoldDB" id="A0A7Y4KMK9"/>
<comment type="caution">
    <text evidence="1">The sequence shown here is derived from an EMBL/GenBank/DDBJ whole genome shotgun (WGS) entry which is preliminary data.</text>
</comment>
<dbReference type="EMBL" id="JABFJV010000171">
    <property type="protein sequence ID" value="NOK36587.1"/>
    <property type="molecule type" value="Genomic_DNA"/>
</dbReference>
<gene>
    <name evidence="1" type="ORF">HMI49_25595</name>
</gene>
<evidence type="ECO:0000313" key="1">
    <source>
        <dbReference type="EMBL" id="NOK36587.1"/>
    </source>
</evidence>
<organism evidence="1 2">
    <name type="scientific">Corallococcus exercitus</name>
    <dbReference type="NCBI Taxonomy" id="2316736"/>
    <lineage>
        <taxon>Bacteria</taxon>
        <taxon>Pseudomonadati</taxon>
        <taxon>Myxococcota</taxon>
        <taxon>Myxococcia</taxon>
        <taxon>Myxococcales</taxon>
        <taxon>Cystobacterineae</taxon>
        <taxon>Myxococcaceae</taxon>
        <taxon>Corallococcus</taxon>
    </lineage>
</organism>
<sequence length="107" mass="11688">MNIMSVSLISGAEPGGGPVVEVPVATNIIFNQYWRPAAEELGLELIRKFPGGLSVTPEIMPDLVVELGVIERRFLELNEPWLAGRASTLRQWLVGAIERGVDDVYVG</sequence>
<reference evidence="1 2" key="1">
    <citation type="submission" date="2020-05" db="EMBL/GenBank/DDBJ databases">
        <authorList>
            <person name="Whitworth D."/>
        </authorList>
    </citation>
    <scope>NUCLEOTIDE SEQUENCE [LARGE SCALE GENOMIC DNA]</scope>
    <source>
        <strain evidence="1 2">AB043B</strain>
    </source>
</reference>
<accession>A0A7Y4KMK9</accession>
<proteinExistence type="predicted"/>
<dbReference type="RefSeq" id="WP_147442068.1">
    <property type="nucleotide sequence ID" value="NZ_JABFJV010000171.1"/>
</dbReference>
<dbReference type="Proteomes" id="UP000563426">
    <property type="component" value="Unassembled WGS sequence"/>
</dbReference>